<feature type="region of interest" description="Disordered" evidence="1">
    <location>
        <begin position="212"/>
        <end position="265"/>
    </location>
</feature>
<name>A0ABN8MZY7_9CNID</name>
<gene>
    <name evidence="3" type="ORF">PEVE_00039727</name>
</gene>
<feature type="region of interest" description="Disordered" evidence="1">
    <location>
        <begin position="1015"/>
        <end position="1048"/>
    </location>
</feature>
<keyword evidence="4" id="KW-1185">Reference proteome</keyword>
<dbReference type="Proteomes" id="UP001159427">
    <property type="component" value="Unassembled WGS sequence"/>
</dbReference>
<evidence type="ECO:0000256" key="1">
    <source>
        <dbReference type="SAM" id="MobiDB-lite"/>
    </source>
</evidence>
<feature type="region of interest" description="Disordered" evidence="1">
    <location>
        <begin position="864"/>
        <end position="988"/>
    </location>
</feature>
<feature type="region of interest" description="Disordered" evidence="1">
    <location>
        <begin position="442"/>
        <end position="466"/>
    </location>
</feature>
<dbReference type="EMBL" id="CALNXI010000705">
    <property type="protein sequence ID" value="CAH3037021.1"/>
    <property type="molecule type" value="Genomic_DNA"/>
</dbReference>
<proteinExistence type="predicted"/>
<comment type="caution">
    <text evidence="3">The sequence shown here is derived from an EMBL/GenBank/DDBJ whole genome shotgun (WGS) entry which is preliminary data.</text>
</comment>
<evidence type="ECO:0000313" key="3">
    <source>
        <dbReference type="EMBL" id="CAH3037021.1"/>
    </source>
</evidence>
<feature type="compositionally biased region" description="Low complexity" evidence="1">
    <location>
        <begin position="918"/>
        <end position="927"/>
    </location>
</feature>
<organism evidence="3 4">
    <name type="scientific">Porites evermanni</name>
    <dbReference type="NCBI Taxonomy" id="104178"/>
    <lineage>
        <taxon>Eukaryota</taxon>
        <taxon>Metazoa</taxon>
        <taxon>Cnidaria</taxon>
        <taxon>Anthozoa</taxon>
        <taxon>Hexacorallia</taxon>
        <taxon>Scleractinia</taxon>
        <taxon>Fungiina</taxon>
        <taxon>Poritidae</taxon>
        <taxon>Porites</taxon>
    </lineage>
</organism>
<feature type="compositionally biased region" description="Basic and acidic residues" evidence="1">
    <location>
        <begin position="675"/>
        <end position="705"/>
    </location>
</feature>
<feature type="region of interest" description="Disordered" evidence="1">
    <location>
        <begin position="610"/>
        <end position="629"/>
    </location>
</feature>
<feature type="region of interest" description="Disordered" evidence="1">
    <location>
        <begin position="670"/>
        <end position="835"/>
    </location>
</feature>
<evidence type="ECO:0000313" key="4">
    <source>
        <dbReference type="Proteomes" id="UP001159427"/>
    </source>
</evidence>
<sequence>MDSLIDIPPEENPENMPSATEELLQIMEDFADYIDKFMFEIVTLLAVVDSAMGLIKDVLGLFGFEGWKMAFFPTFSFIVTTGVFLFGAKKRKGKRDSPEAPEGLAEAFDAIEDVMEAVEDVAEGLEEIENEGGGDNGDLGKALGDVVGSSVSLPMGASVGDIQGIVSSENGNENGQEDPNTVNTPTDGNQNIARKVIAVAVLAAGILAKLKKKRGEGQEEDVPTTDAQTGGEGSSRDVQGQEAGVGPEMPQRNLQQGEWQSGKAPAKTGALDFTSVNHNPHASNTCGLNDSVVVDLNPLEHGKRFAEIDWQNTAKTNVISAERHLRWSSRQIAKGVEQGASKITSGFEGTSLPETSFNLKDNFRSATLLGEDTQVSELLKKSPAEMASGMVQNTTNMAGSAIQGADQQARKGIEETRKKSGSILHIAIRLVRLVVRVVNKKKGGSSASSQKSEDSTGKAGSTDIKGSTVSLESDSVYFDCVSTTPVQTQRYGTRYESCKSLMSTGTQTDRDNIQPQYRSEPHLLFQDSMGMFAHEPRVSPWENLRRSFLSMPDNALLEMRHAADEEMKLRGAASERLKPVNKNVDLRPAWLGSRDEMARRANETLLHISSPFLGHDQPGPSSDGYTRAQNHGLDAPVILHRGKDSEAPTWVQKTATPTYLHERDKAESYPVISFRDAERPAEEDNDEVRPEGSGHGKSPVWDRGRSPSRQTDYSNDHTFERNWDNDAKSLDDGSDVYRDRGKRPRERKMPSAPNKWQGPDLDDEPYAKPRRQDRDIRSRDKVPRERNIRSSSSYEGLEEYEDRKTREQFHSEDSPKRQSGSQRMNGKPDKLRRSVSYDLTEDEFVLEGEDLHLDSDQSLGRFASNARVSSKSNHGKHPMEVSPSKSRPVERVTSQEVSRDGQAYFSKPRETYSPAPPSESSGSVESARSQRRSNMSLSSVRFADEEPGARAGTDSRIRRDKSQRGKYNSNYLFQQPMKQSGLRDSLKKRRNGRWNSAVCLTGHQKAPELYTKDDYISEEPDSPRARYGNRTGINRGPSFNRLSRGPSTIIRTRSANYLGDDQSEERA</sequence>
<keyword evidence="2" id="KW-0472">Membrane</keyword>
<feature type="region of interest" description="Disordered" evidence="1">
    <location>
        <begin position="163"/>
        <end position="189"/>
    </location>
</feature>
<feature type="transmembrane region" description="Helical" evidence="2">
    <location>
        <begin position="67"/>
        <end position="88"/>
    </location>
</feature>
<feature type="compositionally biased region" description="Basic and acidic residues" evidence="1">
    <location>
        <begin position="765"/>
        <end position="788"/>
    </location>
</feature>
<keyword evidence="2" id="KW-1133">Transmembrane helix</keyword>
<feature type="compositionally biased region" description="Basic and acidic residues" evidence="1">
    <location>
        <begin position="714"/>
        <end position="739"/>
    </location>
</feature>
<evidence type="ECO:0000256" key="2">
    <source>
        <dbReference type="SAM" id="Phobius"/>
    </source>
</evidence>
<feature type="transmembrane region" description="Helical" evidence="2">
    <location>
        <begin position="37"/>
        <end position="55"/>
    </location>
</feature>
<feature type="compositionally biased region" description="Basic and acidic residues" evidence="1">
    <location>
        <begin position="801"/>
        <end position="816"/>
    </location>
</feature>
<feature type="compositionally biased region" description="Polar residues" evidence="1">
    <location>
        <begin position="165"/>
        <end position="189"/>
    </location>
</feature>
<reference evidence="3 4" key="1">
    <citation type="submission" date="2022-05" db="EMBL/GenBank/DDBJ databases">
        <authorList>
            <consortium name="Genoscope - CEA"/>
            <person name="William W."/>
        </authorList>
    </citation>
    <scope>NUCLEOTIDE SEQUENCE [LARGE SCALE GENOMIC DNA]</scope>
</reference>
<keyword evidence="2" id="KW-0812">Transmembrane</keyword>
<protein>
    <submittedName>
        <fullName evidence="3">Uncharacterized protein</fullName>
    </submittedName>
</protein>
<accession>A0ABN8MZY7</accession>
<feature type="compositionally biased region" description="Polar residues" evidence="1">
    <location>
        <begin position="965"/>
        <end position="978"/>
    </location>
</feature>
<feature type="compositionally biased region" description="Basic and acidic residues" evidence="1">
    <location>
        <begin position="942"/>
        <end position="963"/>
    </location>
</feature>
<feature type="compositionally biased region" description="Polar residues" evidence="1">
    <location>
        <begin position="619"/>
        <end position="629"/>
    </location>
</feature>